<evidence type="ECO:0000259" key="10">
    <source>
        <dbReference type="Pfam" id="PF19425"/>
    </source>
</evidence>
<accession>A0A1F6TXI9</accession>
<evidence type="ECO:0000259" key="11">
    <source>
        <dbReference type="Pfam" id="PF22310"/>
    </source>
</evidence>
<evidence type="ECO:0000313" key="13">
    <source>
        <dbReference type="Proteomes" id="UP000179362"/>
    </source>
</evidence>
<keyword evidence="6" id="KW-0862">Zinc</keyword>
<dbReference type="GO" id="GO:0046872">
    <property type="term" value="F:metal ion binding"/>
    <property type="evidence" value="ECO:0007669"/>
    <property type="project" value="UniProtKB-KW"/>
</dbReference>
<dbReference type="SUPFAM" id="SSF51261">
    <property type="entry name" value="Duplicated hybrid motif"/>
    <property type="match status" value="1"/>
</dbReference>
<keyword evidence="7" id="KW-0482">Metalloprotease</keyword>
<reference evidence="12 13" key="1">
    <citation type="journal article" date="2016" name="Nat. Commun.">
        <title>Thousands of microbial genomes shed light on interconnected biogeochemical processes in an aquifer system.</title>
        <authorList>
            <person name="Anantharaman K."/>
            <person name="Brown C.T."/>
            <person name="Hug L.A."/>
            <person name="Sharon I."/>
            <person name="Castelle C.J."/>
            <person name="Probst A.J."/>
            <person name="Thomas B.C."/>
            <person name="Singh A."/>
            <person name="Wilkins M.J."/>
            <person name="Karaoz U."/>
            <person name="Brodie E.L."/>
            <person name="Williams K.H."/>
            <person name="Hubbard S.S."/>
            <person name="Banfield J.F."/>
        </authorList>
    </citation>
    <scope>NUCLEOTIDE SEQUENCE [LARGE SCALE GENOMIC DNA]</scope>
</reference>
<dbReference type="Pfam" id="PF19425">
    <property type="entry name" value="Csd3_N2"/>
    <property type="match status" value="1"/>
</dbReference>
<name>A0A1F6TXI9_9PROT</name>
<evidence type="ECO:0000256" key="6">
    <source>
        <dbReference type="ARBA" id="ARBA00022833"/>
    </source>
</evidence>
<proteinExistence type="predicted"/>
<sequence>MRLLQDIPSRLKGIFDARRNGGDAGPYHGRRVWLLGLAVFLTSVAIGSILPRDPVTSVPAVGQIARPPPMLLAPDSDVPVEQQPLDDAAPDAAAPADMVSGVGADVWKTIAIRRGDTLTSILKREGHDDADIARAMQSQPAARALFRLTPGKSLQVRVDMDGALRELIYPLNQDESVRLLRSENGLEATRETRRLETRTARVTGVIETSLFEAGQEAGLSDAVIMKLVEIFGWDIDFALDLRRGDSFAVVYEEKFWLGQKAGDGAVLAAEFVNQGKVYRAAAHRGPDGATAYYTPEGLSLRREFLRTPVKFSRITSRFTRSPTRYHPILKRWTAHTGVDYGAPAGTPVRTTASGRVLFVGANGGYGKMVLIRHGSDYSTLYAHLSRFQPGIRPGGYVEQGQVIGFVGSTGLATGPHLHYEFQVKGIHRNPLTYKSPGAAPIAAQYREEFLRGAHVIGAQLDVISRNALAASSR</sequence>
<dbReference type="GO" id="GO:0004222">
    <property type="term" value="F:metalloendopeptidase activity"/>
    <property type="evidence" value="ECO:0007669"/>
    <property type="project" value="TreeGrafter"/>
</dbReference>
<dbReference type="Pfam" id="PF01551">
    <property type="entry name" value="Peptidase_M23"/>
    <property type="match status" value="1"/>
</dbReference>
<dbReference type="Gene3D" id="3.10.450.350">
    <property type="match status" value="2"/>
</dbReference>
<keyword evidence="4" id="KW-0479">Metal-binding</keyword>
<dbReference type="InterPro" id="IPR050570">
    <property type="entry name" value="Cell_wall_metabolism_enzyme"/>
</dbReference>
<comment type="cofactor">
    <cofactor evidence="1">
        <name>Zn(2+)</name>
        <dbReference type="ChEBI" id="CHEBI:29105"/>
    </cofactor>
</comment>
<dbReference type="InterPro" id="IPR016047">
    <property type="entry name" value="M23ase_b-sheet_dom"/>
</dbReference>
<keyword evidence="3" id="KW-0645">Protease</keyword>
<comment type="subcellular location">
    <subcellularLocation>
        <location evidence="2">Cell envelope</location>
    </subcellularLocation>
</comment>
<dbReference type="Pfam" id="PF22310">
    <property type="entry name" value="NMB0315_dom_I"/>
    <property type="match status" value="1"/>
</dbReference>
<evidence type="ECO:0000259" key="9">
    <source>
        <dbReference type="Pfam" id="PF01551"/>
    </source>
</evidence>
<dbReference type="GO" id="GO:0006508">
    <property type="term" value="P:proteolysis"/>
    <property type="evidence" value="ECO:0007669"/>
    <property type="project" value="UniProtKB-KW"/>
</dbReference>
<keyword evidence="5" id="KW-0378">Hydrolase</keyword>
<dbReference type="GO" id="GO:0030313">
    <property type="term" value="C:cell envelope"/>
    <property type="evidence" value="ECO:0007669"/>
    <property type="project" value="UniProtKB-SubCell"/>
</dbReference>
<dbReference type="AlphaFoldDB" id="A0A1F6TXI9"/>
<dbReference type="InterPro" id="IPR045834">
    <property type="entry name" value="Csd3_N2"/>
</dbReference>
<dbReference type="InterPro" id="IPR011055">
    <property type="entry name" value="Dup_hybrid_motif"/>
</dbReference>
<dbReference type="Proteomes" id="UP000179362">
    <property type="component" value="Unassembled WGS sequence"/>
</dbReference>
<evidence type="ECO:0000256" key="5">
    <source>
        <dbReference type="ARBA" id="ARBA00022801"/>
    </source>
</evidence>
<evidence type="ECO:0000256" key="4">
    <source>
        <dbReference type="ARBA" id="ARBA00022723"/>
    </source>
</evidence>
<evidence type="ECO:0000256" key="7">
    <source>
        <dbReference type="ARBA" id="ARBA00023049"/>
    </source>
</evidence>
<evidence type="ECO:0000256" key="8">
    <source>
        <dbReference type="SAM" id="MobiDB-lite"/>
    </source>
</evidence>
<evidence type="ECO:0000256" key="1">
    <source>
        <dbReference type="ARBA" id="ARBA00001947"/>
    </source>
</evidence>
<gene>
    <name evidence="12" type="ORF">A3B81_06000</name>
</gene>
<dbReference type="CDD" id="cd12797">
    <property type="entry name" value="M23_peptidase"/>
    <property type="match status" value="1"/>
</dbReference>
<organism evidence="12 13">
    <name type="scientific">Candidatus Muproteobacteria bacterium RIFCSPHIGHO2_02_FULL_65_16</name>
    <dbReference type="NCBI Taxonomy" id="1817766"/>
    <lineage>
        <taxon>Bacteria</taxon>
        <taxon>Pseudomonadati</taxon>
        <taxon>Pseudomonadota</taxon>
        <taxon>Candidatus Muproteobacteria</taxon>
    </lineage>
</organism>
<feature type="region of interest" description="Disordered" evidence="8">
    <location>
        <begin position="68"/>
        <end position="94"/>
    </location>
</feature>
<dbReference type="PANTHER" id="PTHR21666:SF288">
    <property type="entry name" value="CELL DIVISION PROTEIN YTFB"/>
    <property type="match status" value="1"/>
</dbReference>
<dbReference type="EMBL" id="MFTA01000102">
    <property type="protein sequence ID" value="OGI49811.1"/>
    <property type="molecule type" value="Genomic_DNA"/>
</dbReference>
<evidence type="ECO:0000313" key="12">
    <source>
        <dbReference type="EMBL" id="OGI49811.1"/>
    </source>
</evidence>
<feature type="domain" description="M23ase beta-sheet core" evidence="9">
    <location>
        <begin position="334"/>
        <end position="430"/>
    </location>
</feature>
<dbReference type="PANTHER" id="PTHR21666">
    <property type="entry name" value="PEPTIDASE-RELATED"/>
    <property type="match status" value="1"/>
</dbReference>
<comment type="caution">
    <text evidence="12">The sequence shown here is derived from an EMBL/GenBank/DDBJ whole genome shotgun (WGS) entry which is preliminary data.</text>
</comment>
<dbReference type="Gene3D" id="2.70.70.10">
    <property type="entry name" value="Glucose Permease (Domain IIA)"/>
    <property type="match status" value="1"/>
</dbReference>
<evidence type="ECO:0000256" key="3">
    <source>
        <dbReference type="ARBA" id="ARBA00022670"/>
    </source>
</evidence>
<feature type="domain" description="Csd3-like second N-terminal" evidence="10">
    <location>
        <begin position="199"/>
        <end position="318"/>
    </location>
</feature>
<protein>
    <submittedName>
        <fullName evidence="12">Uncharacterized protein</fullName>
    </submittedName>
</protein>
<evidence type="ECO:0000256" key="2">
    <source>
        <dbReference type="ARBA" id="ARBA00004196"/>
    </source>
</evidence>
<feature type="domain" description="DD-carboxypeptidase/endopeptidase Mpg-like N-terminal" evidence="11">
    <location>
        <begin position="107"/>
        <end position="169"/>
    </location>
</feature>
<dbReference type="InterPro" id="IPR054512">
    <property type="entry name" value="NMB0315-like_N"/>
</dbReference>